<protein>
    <submittedName>
        <fullName evidence="1">Uncharacterized protein</fullName>
    </submittedName>
</protein>
<name>A0ABR8MBG4_9FLAO</name>
<evidence type="ECO:0000313" key="2">
    <source>
        <dbReference type="Proteomes" id="UP000603715"/>
    </source>
</evidence>
<comment type="caution">
    <text evidence="1">The sequence shown here is derived from an EMBL/GenBank/DDBJ whole genome shotgun (WGS) entry which is preliminary data.</text>
</comment>
<evidence type="ECO:0000313" key="1">
    <source>
        <dbReference type="EMBL" id="MBD3907271.1"/>
    </source>
</evidence>
<dbReference type="RefSeq" id="WP_191181616.1">
    <property type="nucleotide sequence ID" value="NZ_JACXXP010000062.1"/>
</dbReference>
<dbReference type="EMBL" id="JACXXP010000062">
    <property type="protein sequence ID" value="MBD3907271.1"/>
    <property type="molecule type" value="Genomic_DNA"/>
</dbReference>
<accession>A0ABR8MBG4</accession>
<feature type="non-terminal residue" evidence="1">
    <location>
        <position position="1"/>
    </location>
</feature>
<keyword evidence="2" id="KW-1185">Reference proteome</keyword>
<gene>
    <name evidence="1" type="ORF">IEW27_22120</name>
</gene>
<dbReference type="Proteomes" id="UP000603715">
    <property type="component" value="Unassembled WGS sequence"/>
</dbReference>
<proteinExistence type="predicted"/>
<sequence>TFLSFKIYEASKTINLKSNIIEKWNGLEKDQRNKLKLFVDGDGNVIHTITDNNLKDKSYDDLVSFECKIDEKLGEK</sequence>
<reference evidence="2" key="1">
    <citation type="submission" date="2023-07" db="EMBL/GenBank/DDBJ databases">
        <title>Description of novel Chryseobacterium sp. strain C-2.</title>
        <authorList>
            <person name="Saticioglu I.B."/>
        </authorList>
    </citation>
    <scope>NUCLEOTIDE SEQUENCE [LARGE SCALE GENOMIC DNA]</scope>
    <source>
        <strain evidence="2">C-2</strain>
    </source>
</reference>
<organism evidence="1 2">
    <name type="scientific">Chryseobacterium muglaense</name>
    <dbReference type="NCBI Taxonomy" id="2893752"/>
    <lineage>
        <taxon>Bacteria</taxon>
        <taxon>Pseudomonadati</taxon>
        <taxon>Bacteroidota</taxon>
        <taxon>Flavobacteriia</taxon>
        <taxon>Flavobacteriales</taxon>
        <taxon>Weeksellaceae</taxon>
        <taxon>Chryseobacterium group</taxon>
        <taxon>Chryseobacterium</taxon>
    </lineage>
</organism>